<accession>A0AAV7IGP2</accession>
<dbReference type="InterPro" id="IPR001568">
    <property type="entry name" value="RNase_T2-like"/>
</dbReference>
<comment type="similarity">
    <text evidence="1 2">Belongs to the RNase T2 family.</text>
</comment>
<dbReference type="SUPFAM" id="SSF55895">
    <property type="entry name" value="Ribonuclease Rh-like"/>
    <property type="match status" value="1"/>
</dbReference>
<dbReference type="GO" id="GO:0003723">
    <property type="term" value="F:RNA binding"/>
    <property type="evidence" value="ECO:0007669"/>
    <property type="project" value="InterPro"/>
</dbReference>
<proteinExistence type="inferred from homology"/>
<dbReference type="GO" id="GO:0005576">
    <property type="term" value="C:extracellular region"/>
    <property type="evidence" value="ECO:0007669"/>
    <property type="project" value="TreeGrafter"/>
</dbReference>
<dbReference type="AlphaFoldDB" id="A0AAV7IGP2"/>
<gene>
    <name evidence="4" type="ORF">KQX54_018327</name>
</gene>
<dbReference type="InterPro" id="IPR036430">
    <property type="entry name" value="RNase_T2-like_sf"/>
</dbReference>
<dbReference type="Proteomes" id="UP000826195">
    <property type="component" value="Unassembled WGS sequence"/>
</dbReference>
<dbReference type="PANTHER" id="PTHR11240">
    <property type="entry name" value="RIBONUCLEASE T2"/>
    <property type="match status" value="1"/>
</dbReference>
<feature type="signal peptide" evidence="3">
    <location>
        <begin position="1"/>
        <end position="21"/>
    </location>
</feature>
<dbReference type="PANTHER" id="PTHR11240:SF22">
    <property type="entry name" value="RIBONUCLEASE T2"/>
    <property type="match status" value="1"/>
</dbReference>
<protein>
    <submittedName>
        <fullName evidence="4">Uncharacterized protein</fullName>
    </submittedName>
</protein>
<evidence type="ECO:0000313" key="4">
    <source>
        <dbReference type="EMBL" id="KAH0550242.1"/>
    </source>
</evidence>
<name>A0AAV7IGP2_COTGL</name>
<feature type="chain" id="PRO_5043675554" evidence="3">
    <location>
        <begin position="22"/>
        <end position="151"/>
    </location>
</feature>
<dbReference type="Gene3D" id="3.90.730.10">
    <property type="entry name" value="Ribonuclease T2-like"/>
    <property type="match status" value="1"/>
</dbReference>
<sequence>MDIKVLILMFLVIIVAVSVEGVNNILAAYGCYVLHTARPKSSCKNLVINNQLSIHGLWPLLIVGKSPESCNCSTKFNSNEIKTLISELNAKWTNIEKGSGENFWQHEYEKHGSCASSIEALNTQYKYFDQGLKLFEKYNIKVKFSTIVASM</sequence>
<dbReference type="InterPro" id="IPR018188">
    <property type="entry name" value="RNase_T2_His_AS_1"/>
</dbReference>
<reference evidence="4 5" key="1">
    <citation type="journal article" date="2021" name="J. Hered.">
        <title>A chromosome-level genome assembly of the parasitoid wasp, Cotesia glomerata (Hymenoptera: Braconidae).</title>
        <authorList>
            <person name="Pinto B.J."/>
            <person name="Weis J.J."/>
            <person name="Gamble T."/>
            <person name="Ode P.J."/>
            <person name="Paul R."/>
            <person name="Zaspel J.M."/>
        </authorList>
    </citation>
    <scope>NUCLEOTIDE SEQUENCE [LARGE SCALE GENOMIC DNA]</scope>
    <source>
        <strain evidence="4">CgM1</strain>
    </source>
</reference>
<dbReference type="PROSITE" id="PS51257">
    <property type="entry name" value="PROKAR_LIPOPROTEIN"/>
    <property type="match status" value="1"/>
</dbReference>
<dbReference type="Pfam" id="PF00445">
    <property type="entry name" value="Ribonuclease_T2"/>
    <property type="match status" value="1"/>
</dbReference>
<organism evidence="4 5">
    <name type="scientific">Cotesia glomerata</name>
    <name type="common">Lepidopteran parasitic wasp</name>
    <name type="synonym">Apanteles glomeratus</name>
    <dbReference type="NCBI Taxonomy" id="32391"/>
    <lineage>
        <taxon>Eukaryota</taxon>
        <taxon>Metazoa</taxon>
        <taxon>Ecdysozoa</taxon>
        <taxon>Arthropoda</taxon>
        <taxon>Hexapoda</taxon>
        <taxon>Insecta</taxon>
        <taxon>Pterygota</taxon>
        <taxon>Neoptera</taxon>
        <taxon>Endopterygota</taxon>
        <taxon>Hymenoptera</taxon>
        <taxon>Apocrita</taxon>
        <taxon>Ichneumonoidea</taxon>
        <taxon>Braconidae</taxon>
        <taxon>Microgastrinae</taxon>
        <taxon>Cotesia</taxon>
    </lineage>
</organism>
<comment type="caution">
    <text evidence="4">The sequence shown here is derived from an EMBL/GenBank/DDBJ whole genome shotgun (WGS) entry which is preliminary data.</text>
</comment>
<keyword evidence="3" id="KW-0732">Signal</keyword>
<dbReference type="EMBL" id="JAHXZJ010001864">
    <property type="protein sequence ID" value="KAH0550242.1"/>
    <property type="molecule type" value="Genomic_DNA"/>
</dbReference>
<dbReference type="GO" id="GO:0033897">
    <property type="term" value="F:ribonuclease T2 activity"/>
    <property type="evidence" value="ECO:0007669"/>
    <property type="project" value="InterPro"/>
</dbReference>
<dbReference type="PROSITE" id="PS00531">
    <property type="entry name" value="RNASE_T2_2"/>
    <property type="match status" value="1"/>
</dbReference>
<evidence type="ECO:0000313" key="5">
    <source>
        <dbReference type="Proteomes" id="UP000826195"/>
    </source>
</evidence>
<evidence type="ECO:0000256" key="2">
    <source>
        <dbReference type="RuleBase" id="RU004328"/>
    </source>
</evidence>
<dbReference type="GO" id="GO:0006401">
    <property type="term" value="P:RNA catabolic process"/>
    <property type="evidence" value="ECO:0007669"/>
    <property type="project" value="TreeGrafter"/>
</dbReference>
<evidence type="ECO:0000256" key="3">
    <source>
        <dbReference type="SAM" id="SignalP"/>
    </source>
</evidence>
<evidence type="ECO:0000256" key="1">
    <source>
        <dbReference type="ARBA" id="ARBA00007469"/>
    </source>
</evidence>
<dbReference type="InterPro" id="IPR033130">
    <property type="entry name" value="RNase_T2_His_AS_2"/>
</dbReference>
<keyword evidence="5" id="KW-1185">Reference proteome</keyword>
<dbReference type="PROSITE" id="PS00530">
    <property type="entry name" value="RNASE_T2_1"/>
    <property type="match status" value="1"/>
</dbReference>